<feature type="domain" description="Ppx/GppA phosphatase N-terminal" evidence="1">
    <location>
        <begin position="24"/>
        <end position="299"/>
    </location>
</feature>
<dbReference type="InterPro" id="IPR003695">
    <property type="entry name" value="Ppx_GppA_N"/>
</dbReference>
<gene>
    <name evidence="2" type="ORF">UFOPK3381_00403</name>
</gene>
<dbReference type="SUPFAM" id="SSF53067">
    <property type="entry name" value="Actin-like ATPase domain"/>
    <property type="match status" value="2"/>
</dbReference>
<protein>
    <submittedName>
        <fullName evidence="2">Unannotated protein</fullName>
    </submittedName>
</protein>
<dbReference type="InterPro" id="IPR043129">
    <property type="entry name" value="ATPase_NBD"/>
</dbReference>
<organism evidence="2">
    <name type="scientific">freshwater metagenome</name>
    <dbReference type="NCBI Taxonomy" id="449393"/>
    <lineage>
        <taxon>unclassified sequences</taxon>
        <taxon>metagenomes</taxon>
        <taxon>ecological metagenomes</taxon>
    </lineage>
</organism>
<dbReference type="GO" id="GO:0016462">
    <property type="term" value="F:pyrophosphatase activity"/>
    <property type="evidence" value="ECO:0007669"/>
    <property type="project" value="TreeGrafter"/>
</dbReference>
<sequence>MNPVAVIDCGTNSTRILIVDADGQTLAREMTITRLGEGVAQTGRLGEAALERVYTCLANYRTIMDRFDVNEGRLVATSAARDAANGAEFLARCESITGITPALLSGEEEATASYIGATSDLSPSTQPVMIIDIGGGSTELACRVDNHMVAFSMQLGCVRVSEAAFHHSTVTSEEAEVARVMIEGEIDRMLAAVPAFCDLMGSVRLVGLAGTVATIAQMDAGVREYDRDAVHHRILRRSDVQRWYQTLAAESVSERLAHPGMVPGREDVLVGGLLVLDAVMARFGITELLSSECDILDGVAAQLQGRA</sequence>
<dbReference type="Pfam" id="PF02541">
    <property type="entry name" value="Ppx-GppA"/>
    <property type="match status" value="1"/>
</dbReference>
<proteinExistence type="predicted"/>
<dbReference type="AlphaFoldDB" id="A0A6J7D464"/>
<dbReference type="PANTHER" id="PTHR30005">
    <property type="entry name" value="EXOPOLYPHOSPHATASE"/>
    <property type="match status" value="1"/>
</dbReference>
<dbReference type="Gene3D" id="3.30.420.150">
    <property type="entry name" value="Exopolyphosphatase. Domain 2"/>
    <property type="match status" value="1"/>
</dbReference>
<dbReference type="Gene3D" id="3.30.420.40">
    <property type="match status" value="1"/>
</dbReference>
<dbReference type="EMBL" id="CAFBLN010000010">
    <property type="protein sequence ID" value="CAB4863774.1"/>
    <property type="molecule type" value="Genomic_DNA"/>
</dbReference>
<name>A0A6J7D464_9ZZZZ</name>
<evidence type="ECO:0000259" key="1">
    <source>
        <dbReference type="Pfam" id="PF02541"/>
    </source>
</evidence>
<reference evidence="2" key="1">
    <citation type="submission" date="2020-05" db="EMBL/GenBank/DDBJ databases">
        <authorList>
            <person name="Chiriac C."/>
            <person name="Salcher M."/>
            <person name="Ghai R."/>
            <person name="Kavagutti S V."/>
        </authorList>
    </citation>
    <scope>NUCLEOTIDE SEQUENCE</scope>
</reference>
<dbReference type="PANTHER" id="PTHR30005:SF13">
    <property type="entry name" value="EXOPOLYPHOSPHATASE 2"/>
    <property type="match status" value="1"/>
</dbReference>
<dbReference type="CDD" id="cd24054">
    <property type="entry name" value="ASKHA_NBD_AaPPX-GppA_MtPPX2-like"/>
    <property type="match status" value="1"/>
</dbReference>
<accession>A0A6J7D464</accession>
<evidence type="ECO:0000313" key="2">
    <source>
        <dbReference type="EMBL" id="CAB4863774.1"/>
    </source>
</evidence>
<dbReference type="InterPro" id="IPR050273">
    <property type="entry name" value="GppA/Ppx_hydrolase"/>
</dbReference>